<comment type="caution">
    <text evidence="2">The sequence shown here is derived from an EMBL/GenBank/DDBJ whole genome shotgun (WGS) entry which is preliminary data.</text>
</comment>
<accession>A0ABS7I0N1</accession>
<evidence type="ECO:0000313" key="3">
    <source>
        <dbReference type="Proteomes" id="UP000777440"/>
    </source>
</evidence>
<proteinExistence type="predicted"/>
<feature type="domain" description="RiboL-PSP-HEPN" evidence="1">
    <location>
        <begin position="16"/>
        <end position="157"/>
    </location>
</feature>
<dbReference type="Proteomes" id="UP000777440">
    <property type="component" value="Unassembled WGS sequence"/>
</dbReference>
<evidence type="ECO:0000313" key="2">
    <source>
        <dbReference type="EMBL" id="MBW9110659.1"/>
    </source>
</evidence>
<dbReference type="EMBL" id="JAEUAX010000006">
    <property type="protein sequence ID" value="MBW9110659.1"/>
    <property type="molecule type" value="Genomic_DNA"/>
</dbReference>
<evidence type="ECO:0000259" key="1">
    <source>
        <dbReference type="Pfam" id="PF18735"/>
    </source>
</evidence>
<gene>
    <name evidence="2" type="ORF">JNB61_12830</name>
</gene>
<sequence>MVWPGAWPSHELSSSRSRLEELRVEVEGIDADASNETEQGMTRFLVVRACGHIEFTFDEAFCAFAESKSSPHVASFVRTQFFRGANPSPDRIGQTLRRLEAVRADRFDALIDADDQRLRRELSFLVDRRNKIAHGQSETVRRRKALDLADVALELGDWIVAELDPR</sequence>
<name>A0ABS7I0N1_9MICO</name>
<dbReference type="InterPro" id="IPR041519">
    <property type="entry name" value="HEPN_RiboL-PSP"/>
</dbReference>
<dbReference type="Pfam" id="PF18735">
    <property type="entry name" value="HEPN_RiboL-PSP"/>
    <property type="match status" value="1"/>
</dbReference>
<dbReference type="RefSeq" id="WP_220339863.1">
    <property type="nucleotide sequence ID" value="NZ_JAEUAX010000006.1"/>
</dbReference>
<reference evidence="2 3" key="1">
    <citation type="journal article" date="2021" name="MBio">
        <title>Poor Competitiveness of Bradyrhizobium in Pigeon Pea Root Colonization in Indian Soils.</title>
        <authorList>
            <person name="Chalasani D."/>
            <person name="Basu A."/>
            <person name="Pullabhotla S.V.S.R.N."/>
            <person name="Jorrin B."/>
            <person name="Neal A.L."/>
            <person name="Poole P.S."/>
            <person name="Podile A.R."/>
            <person name="Tkacz A."/>
        </authorList>
    </citation>
    <scope>NUCLEOTIDE SEQUENCE [LARGE SCALE GENOMIC DNA]</scope>
    <source>
        <strain evidence="2 3">HU12</strain>
    </source>
</reference>
<protein>
    <recommendedName>
        <fullName evidence="1">RiboL-PSP-HEPN domain-containing protein</fullName>
    </recommendedName>
</protein>
<organism evidence="2 3">
    <name type="scientific">Microbacterium ureisolvens</name>
    <dbReference type="NCBI Taxonomy" id="2781186"/>
    <lineage>
        <taxon>Bacteria</taxon>
        <taxon>Bacillati</taxon>
        <taxon>Actinomycetota</taxon>
        <taxon>Actinomycetes</taxon>
        <taxon>Micrococcales</taxon>
        <taxon>Microbacteriaceae</taxon>
        <taxon>Microbacterium</taxon>
    </lineage>
</organism>
<keyword evidence="3" id="KW-1185">Reference proteome</keyword>